<evidence type="ECO:0000313" key="1">
    <source>
        <dbReference type="EMBL" id="EWM54849.1"/>
    </source>
</evidence>
<name>W7UUL3_RUMFL</name>
<keyword evidence="2" id="KW-1185">Reference proteome</keyword>
<reference evidence="1 2" key="1">
    <citation type="journal article" date="2014" name="PLoS ONE">
        <title>Rumen cellulosomics: divergent fiber-degrading strategies revealed by comparative genome-wide analysis of six ruminococcal strains.</title>
        <authorList>
            <person name="Dassa B."/>
            <person name="Borovok I."/>
            <person name="Ruimy-Israeli V."/>
            <person name="Lamed R."/>
            <person name="Flint H.J."/>
            <person name="Duncan S.H."/>
            <person name="Henrissat B."/>
            <person name="Coutinho P."/>
            <person name="Morrison M."/>
            <person name="Mosoni P."/>
            <person name="Yeoman C.J."/>
            <person name="White B.A."/>
            <person name="Bayer E.A."/>
        </authorList>
    </citation>
    <scope>NUCLEOTIDE SEQUENCE [LARGE SCALE GENOMIC DNA]</scope>
    <source>
        <strain evidence="1 2">007c</strain>
    </source>
</reference>
<gene>
    <name evidence="1" type="ORF">RF007C_10955</name>
</gene>
<dbReference type="AlphaFoldDB" id="W7UUL3"/>
<proteinExistence type="predicted"/>
<dbReference type="Proteomes" id="UP000019365">
    <property type="component" value="Unassembled WGS sequence"/>
</dbReference>
<protein>
    <recommendedName>
        <fullName evidence="3">DUF11 domain-containing protein</fullName>
    </recommendedName>
</protein>
<dbReference type="EMBL" id="ATAX01000008">
    <property type="protein sequence ID" value="EWM54849.1"/>
    <property type="molecule type" value="Genomic_DNA"/>
</dbReference>
<accession>W7UUL3</accession>
<dbReference type="PATRIC" id="fig|1341157.4.peg.465"/>
<evidence type="ECO:0008006" key="3">
    <source>
        <dbReference type="Google" id="ProtNLM"/>
    </source>
</evidence>
<dbReference type="OrthoDB" id="1817816at2"/>
<organism evidence="1 2">
    <name type="scientific">Ruminococcus flavefaciens 007c</name>
    <dbReference type="NCBI Taxonomy" id="1341157"/>
    <lineage>
        <taxon>Bacteria</taxon>
        <taxon>Bacillati</taxon>
        <taxon>Bacillota</taxon>
        <taxon>Clostridia</taxon>
        <taxon>Eubacteriales</taxon>
        <taxon>Oscillospiraceae</taxon>
        <taxon>Ruminococcus</taxon>
    </lineage>
</organism>
<comment type="caution">
    <text evidence="1">The sequence shown here is derived from an EMBL/GenBank/DDBJ whole genome shotgun (WGS) entry which is preliminary data.</text>
</comment>
<sequence>MATFYNQATLSYNGTVASSNITSGEIIEVLSASKSAVSDTYSPDSGNVFIISIVNTGSVCYNGLTVTDDLGSYSFGEADDSAVPLSYKEGSLSYYVNGVRQPDPVIASIYPLSVTGINVPAGGNVMLVYSADTNSFAPMGAGAGITNTAVISGTGFEPVTASADVAYAEGIDLAISKSLSPAAVEENGEVTYTFVIQNFGTSPAEAADNVIFSDTFTPALSGLTAEFNGAVWTSGTDYAYDPATGTFTSLDGTVTVPAAQFSQNETTGEWSVQAGVSTLIIKGRLS</sequence>
<evidence type="ECO:0000313" key="2">
    <source>
        <dbReference type="Proteomes" id="UP000019365"/>
    </source>
</evidence>
<dbReference type="eggNOG" id="COG1361">
    <property type="taxonomic scope" value="Bacteria"/>
</dbReference>
<dbReference type="RefSeq" id="WP_037296851.1">
    <property type="nucleotide sequence ID" value="NZ_ATAX01000008.1"/>
</dbReference>